<gene>
    <name evidence="1" type="ORF">TALK_21110</name>
</gene>
<sequence length="222" mass="25942">MLAFLSKPRFRVYLNEARGDAELAFRLYRWNIVLSESLLMPFHFVEVGVRNAMSQLLYDRTGANWPMLARDKRHWPKGLNGNPVPALHPKVQMEIEKTREKLAKRKRSLERVTPDCVISQLTFGFWVKLLSSDFKNSLWTGGVRKPVFRHAPEHVDRKEAYTALDELRVMRNRLAHHEIIFTKGPTKVYERIEEVCAWLNPDIAHLIRTTSDFRKVHGGRPT</sequence>
<proteinExistence type="predicted"/>
<protein>
    <recommendedName>
        <fullName evidence="3">Abi-like protein</fullName>
    </recommendedName>
</protein>
<dbReference type="EMBL" id="JFKB01000029">
    <property type="protein sequence ID" value="OSQ42804.1"/>
    <property type="molecule type" value="Genomic_DNA"/>
</dbReference>
<accession>A0A1Y2L7M9</accession>
<evidence type="ECO:0000313" key="1">
    <source>
        <dbReference type="EMBL" id="OSQ42804.1"/>
    </source>
</evidence>
<name>A0A1Y2L7M9_9PROT</name>
<evidence type="ECO:0000313" key="2">
    <source>
        <dbReference type="Proteomes" id="UP000193396"/>
    </source>
</evidence>
<reference evidence="1 2" key="1">
    <citation type="submission" date="2014-03" db="EMBL/GenBank/DDBJ databases">
        <title>The draft genome sequence of Thalassospira alkalitolerans JCM 18968.</title>
        <authorList>
            <person name="Lai Q."/>
            <person name="Shao Z."/>
        </authorList>
    </citation>
    <scope>NUCLEOTIDE SEQUENCE [LARGE SCALE GENOMIC DNA]</scope>
    <source>
        <strain evidence="1 2">JCM 18968</strain>
    </source>
</reference>
<dbReference type="Proteomes" id="UP000193396">
    <property type="component" value="Unassembled WGS sequence"/>
</dbReference>
<keyword evidence="2" id="KW-1185">Reference proteome</keyword>
<comment type="caution">
    <text evidence="1">The sequence shown here is derived from an EMBL/GenBank/DDBJ whole genome shotgun (WGS) entry which is preliminary data.</text>
</comment>
<dbReference type="STRING" id="1293890.TALK_21110"/>
<organism evidence="1 2">
    <name type="scientific">Thalassospira alkalitolerans</name>
    <dbReference type="NCBI Taxonomy" id="1293890"/>
    <lineage>
        <taxon>Bacteria</taxon>
        <taxon>Pseudomonadati</taxon>
        <taxon>Pseudomonadota</taxon>
        <taxon>Alphaproteobacteria</taxon>
        <taxon>Rhodospirillales</taxon>
        <taxon>Thalassospiraceae</taxon>
        <taxon>Thalassospira</taxon>
    </lineage>
</organism>
<dbReference type="AlphaFoldDB" id="A0A1Y2L7M9"/>
<evidence type="ECO:0008006" key="3">
    <source>
        <dbReference type="Google" id="ProtNLM"/>
    </source>
</evidence>